<accession>A0A1L7I4T1</accession>
<dbReference type="SUPFAM" id="SSF54211">
    <property type="entry name" value="Ribosomal protein S5 domain 2-like"/>
    <property type="match status" value="1"/>
</dbReference>
<keyword evidence="5 7" id="KW-0378">Hydrolase</keyword>
<sequence length="130" mass="15117">MDQSLGKNQKLKSKKLIDKLFIEGQSVKAFPLKLVYTEIDQAQISDNKVAFSVPKKLFKNAADRNRIKRLMREIFRKNKYLLTKDLSAPHAFMLIYISREEASYQKLETCFTALSGKFRKKLEGHEEKSS</sequence>
<evidence type="ECO:0000256" key="7">
    <source>
        <dbReference type="HAMAP-Rule" id="MF_00227"/>
    </source>
</evidence>
<dbReference type="GO" id="GO:0042781">
    <property type="term" value="F:3'-tRNA processing endoribonuclease activity"/>
    <property type="evidence" value="ECO:0007669"/>
    <property type="project" value="TreeGrafter"/>
</dbReference>
<evidence type="ECO:0000313" key="9">
    <source>
        <dbReference type="EMBL" id="APU68115.1"/>
    </source>
</evidence>
<dbReference type="EC" id="3.1.26.5" evidence="7 8"/>
<evidence type="ECO:0000256" key="5">
    <source>
        <dbReference type="ARBA" id="ARBA00022801"/>
    </source>
</evidence>
<comment type="function">
    <text evidence="1 7">RNaseP catalyzes the removal of the 5'-leader sequence from pre-tRNA to produce the mature 5'-terminus. It can also cleave other RNA substrates such as 4.5S RNA. The protein component plays an auxiliary but essential role in vivo by binding to the 5'-leader sequence and broadening the substrate specificity of the ribozyme.</text>
</comment>
<evidence type="ECO:0000256" key="4">
    <source>
        <dbReference type="ARBA" id="ARBA00022759"/>
    </source>
</evidence>
<keyword evidence="3 7" id="KW-0540">Nuclease</keyword>
<evidence type="ECO:0000256" key="6">
    <source>
        <dbReference type="ARBA" id="ARBA00022884"/>
    </source>
</evidence>
<evidence type="ECO:0000313" key="10">
    <source>
        <dbReference type="Proteomes" id="UP000186230"/>
    </source>
</evidence>
<dbReference type="EMBL" id="CP016359">
    <property type="protein sequence ID" value="APU68115.1"/>
    <property type="molecule type" value="Genomic_DNA"/>
</dbReference>
<dbReference type="KEGG" id="gfl:GRFL_1391"/>
<keyword evidence="10" id="KW-1185">Reference proteome</keyword>
<dbReference type="Proteomes" id="UP000186230">
    <property type="component" value="Chromosome"/>
</dbReference>
<dbReference type="PANTHER" id="PTHR33992:SF1">
    <property type="entry name" value="RIBONUCLEASE P PROTEIN COMPONENT"/>
    <property type="match status" value="1"/>
</dbReference>
<dbReference type="Gene3D" id="3.30.230.10">
    <property type="match status" value="1"/>
</dbReference>
<reference evidence="9 10" key="1">
    <citation type="submission" date="2016-07" db="EMBL/GenBank/DDBJ databases">
        <title>Multi-omics approach to identify versatile polysaccharide utilization systems of a marine flavobacterium Gramella flava.</title>
        <authorList>
            <person name="Tang K."/>
        </authorList>
    </citation>
    <scope>NUCLEOTIDE SEQUENCE [LARGE SCALE GENOMIC DNA]</scope>
    <source>
        <strain evidence="9 10">JLT2011</strain>
    </source>
</reference>
<dbReference type="PROSITE" id="PS00648">
    <property type="entry name" value="RIBONUCLEASE_P"/>
    <property type="match status" value="1"/>
</dbReference>
<gene>
    <name evidence="7" type="primary">rnpA</name>
    <name evidence="9" type="ORF">GRFL_1391</name>
</gene>
<dbReference type="InterPro" id="IPR000100">
    <property type="entry name" value="RNase_P"/>
</dbReference>
<dbReference type="InterPro" id="IPR014721">
    <property type="entry name" value="Ribsml_uS5_D2-typ_fold_subgr"/>
</dbReference>
<evidence type="ECO:0000256" key="8">
    <source>
        <dbReference type="NCBIfam" id="TIGR00188"/>
    </source>
</evidence>
<dbReference type="HAMAP" id="MF_00227">
    <property type="entry name" value="RNase_P"/>
    <property type="match status" value="1"/>
</dbReference>
<keyword evidence="4 7" id="KW-0255">Endonuclease</keyword>
<evidence type="ECO:0000256" key="2">
    <source>
        <dbReference type="ARBA" id="ARBA00022694"/>
    </source>
</evidence>
<evidence type="ECO:0000256" key="1">
    <source>
        <dbReference type="ARBA" id="ARBA00002663"/>
    </source>
</evidence>
<dbReference type="GO" id="GO:0030677">
    <property type="term" value="C:ribonuclease P complex"/>
    <property type="evidence" value="ECO:0007669"/>
    <property type="project" value="TreeGrafter"/>
</dbReference>
<comment type="similarity">
    <text evidence="7">Belongs to the RnpA family.</text>
</comment>
<dbReference type="AlphaFoldDB" id="A0A1L7I4T1"/>
<dbReference type="STRING" id="1229726.GRFL_1391"/>
<comment type="subunit">
    <text evidence="7">Consists of a catalytic RNA component (M1 or rnpB) and a protein subunit.</text>
</comment>
<dbReference type="OrthoDB" id="1524972at2"/>
<dbReference type="InterPro" id="IPR020539">
    <property type="entry name" value="RNase_P_CS"/>
</dbReference>
<dbReference type="RefSeq" id="WP_083643923.1">
    <property type="nucleotide sequence ID" value="NZ_AMRU01000019.1"/>
</dbReference>
<proteinExistence type="inferred from homology"/>
<dbReference type="InterPro" id="IPR020568">
    <property type="entry name" value="Ribosomal_Su5_D2-typ_SF"/>
</dbReference>
<keyword evidence="6 7" id="KW-0694">RNA-binding</keyword>
<name>A0A1L7I4T1_9FLAO</name>
<organism evidence="9 10">
    <name type="scientific">Christiangramia flava JLT2011</name>
    <dbReference type="NCBI Taxonomy" id="1229726"/>
    <lineage>
        <taxon>Bacteria</taxon>
        <taxon>Pseudomonadati</taxon>
        <taxon>Bacteroidota</taxon>
        <taxon>Flavobacteriia</taxon>
        <taxon>Flavobacteriales</taxon>
        <taxon>Flavobacteriaceae</taxon>
        <taxon>Christiangramia</taxon>
    </lineage>
</organism>
<protein>
    <recommendedName>
        <fullName evidence="7 8">Ribonuclease P protein component</fullName>
        <shortName evidence="7">RNase P protein</shortName>
        <shortName evidence="7">RNaseP protein</shortName>
        <ecNumber evidence="7 8">3.1.26.5</ecNumber>
    </recommendedName>
    <alternativeName>
        <fullName evidence="7">Protein C5</fullName>
    </alternativeName>
</protein>
<comment type="catalytic activity">
    <reaction evidence="7">
        <text>Endonucleolytic cleavage of RNA, removing 5'-extranucleotides from tRNA precursor.</text>
        <dbReference type="EC" id="3.1.26.5"/>
    </reaction>
</comment>
<dbReference type="GO" id="GO:0000049">
    <property type="term" value="F:tRNA binding"/>
    <property type="evidence" value="ECO:0007669"/>
    <property type="project" value="UniProtKB-UniRule"/>
</dbReference>
<dbReference type="Pfam" id="PF00825">
    <property type="entry name" value="Ribonuclease_P"/>
    <property type="match status" value="1"/>
</dbReference>
<dbReference type="GO" id="GO:0001682">
    <property type="term" value="P:tRNA 5'-leader removal"/>
    <property type="evidence" value="ECO:0007669"/>
    <property type="project" value="UniProtKB-UniRule"/>
</dbReference>
<dbReference type="NCBIfam" id="TIGR00188">
    <property type="entry name" value="rnpA"/>
    <property type="match status" value="1"/>
</dbReference>
<keyword evidence="2 7" id="KW-0819">tRNA processing</keyword>
<evidence type="ECO:0000256" key="3">
    <source>
        <dbReference type="ARBA" id="ARBA00022722"/>
    </source>
</evidence>
<dbReference type="PANTHER" id="PTHR33992">
    <property type="entry name" value="RIBONUCLEASE P PROTEIN COMPONENT"/>
    <property type="match status" value="1"/>
</dbReference>
<dbReference type="GO" id="GO:0004526">
    <property type="term" value="F:ribonuclease P activity"/>
    <property type="evidence" value="ECO:0007669"/>
    <property type="project" value="UniProtKB-UniRule"/>
</dbReference>